<dbReference type="InterPro" id="IPR049168">
    <property type="entry name" value="Glyco_hydro_134"/>
</dbReference>
<name>A0A1L9SZB2_9EURO</name>
<keyword evidence="3" id="KW-1185">Reference proteome</keyword>
<feature type="chain" id="PRO_5012905701" evidence="1">
    <location>
        <begin position="19"/>
        <end position="183"/>
    </location>
</feature>
<protein>
    <submittedName>
        <fullName evidence="2">Uncharacterized protein</fullName>
    </submittedName>
</protein>
<evidence type="ECO:0000313" key="3">
    <source>
        <dbReference type="Proteomes" id="UP000184356"/>
    </source>
</evidence>
<dbReference type="AlphaFoldDB" id="A0A1L9SZB2"/>
<dbReference type="Pfam" id="PF21087">
    <property type="entry name" value="Glyco_hydro_134"/>
    <property type="match status" value="1"/>
</dbReference>
<evidence type="ECO:0000313" key="2">
    <source>
        <dbReference type="EMBL" id="OJJ52530.1"/>
    </source>
</evidence>
<dbReference type="OrthoDB" id="2888121at2759"/>
<dbReference type="GeneID" id="63766251"/>
<feature type="signal peptide" evidence="1">
    <location>
        <begin position="1"/>
        <end position="18"/>
    </location>
</feature>
<sequence>MKLTTTVIGLCLTQLSSCQIAPSKGHYDVPGLGTNKQALLDTGGTTQDMAIAMVETEDLNADYPLGDGKTEDAAAFGIFKQNWYTLRNASQEFAGQSASDYQNGAALNENLAKDIKALHDSQDSLGFDTWAAAQRNGADGIENTNTQDIQNYKATVEWIKGQIESDVKYQTDDTRFWVEVKSI</sequence>
<dbReference type="RefSeq" id="XP_040696336.1">
    <property type="nucleotide sequence ID" value="XM_040850178.1"/>
</dbReference>
<reference evidence="3" key="1">
    <citation type="journal article" date="2017" name="Genome Biol.">
        <title>Comparative genomics reveals high biological diversity and specific adaptations in the industrially and medically important fungal genus Aspergillus.</title>
        <authorList>
            <person name="de Vries R.P."/>
            <person name="Riley R."/>
            <person name="Wiebenga A."/>
            <person name="Aguilar-Osorio G."/>
            <person name="Amillis S."/>
            <person name="Uchima C.A."/>
            <person name="Anderluh G."/>
            <person name="Asadollahi M."/>
            <person name="Askin M."/>
            <person name="Barry K."/>
            <person name="Battaglia E."/>
            <person name="Bayram O."/>
            <person name="Benocci T."/>
            <person name="Braus-Stromeyer S.A."/>
            <person name="Caldana C."/>
            <person name="Canovas D."/>
            <person name="Cerqueira G.C."/>
            <person name="Chen F."/>
            <person name="Chen W."/>
            <person name="Choi C."/>
            <person name="Clum A."/>
            <person name="Dos Santos R.A."/>
            <person name="Damasio A.R."/>
            <person name="Diallinas G."/>
            <person name="Emri T."/>
            <person name="Fekete E."/>
            <person name="Flipphi M."/>
            <person name="Freyberg S."/>
            <person name="Gallo A."/>
            <person name="Gournas C."/>
            <person name="Habgood R."/>
            <person name="Hainaut M."/>
            <person name="Harispe M.L."/>
            <person name="Henrissat B."/>
            <person name="Hilden K.S."/>
            <person name="Hope R."/>
            <person name="Hossain A."/>
            <person name="Karabika E."/>
            <person name="Karaffa L."/>
            <person name="Karanyi Z."/>
            <person name="Krasevec N."/>
            <person name="Kuo A."/>
            <person name="Kusch H."/>
            <person name="LaButti K."/>
            <person name="Lagendijk E.L."/>
            <person name="Lapidus A."/>
            <person name="Levasseur A."/>
            <person name="Lindquist E."/>
            <person name="Lipzen A."/>
            <person name="Logrieco A.F."/>
            <person name="MacCabe A."/>
            <person name="Maekelae M.R."/>
            <person name="Malavazi I."/>
            <person name="Melin P."/>
            <person name="Meyer V."/>
            <person name="Mielnichuk N."/>
            <person name="Miskei M."/>
            <person name="Molnar A.P."/>
            <person name="Mule G."/>
            <person name="Ngan C.Y."/>
            <person name="Orejas M."/>
            <person name="Orosz E."/>
            <person name="Ouedraogo J.P."/>
            <person name="Overkamp K.M."/>
            <person name="Park H.-S."/>
            <person name="Perrone G."/>
            <person name="Piumi F."/>
            <person name="Punt P.J."/>
            <person name="Ram A.F."/>
            <person name="Ramon A."/>
            <person name="Rauscher S."/>
            <person name="Record E."/>
            <person name="Riano-Pachon D.M."/>
            <person name="Robert V."/>
            <person name="Roehrig J."/>
            <person name="Ruller R."/>
            <person name="Salamov A."/>
            <person name="Salih N.S."/>
            <person name="Samson R.A."/>
            <person name="Sandor E."/>
            <person name="Sanguinetti M."/>
            <person name="Schuetze T."/>
            <person name="Sepcic K."/>
            <person name="Shelest E."/>
            <person name="Sherlock G."/>
            <person name="Sophianopoulou V."/>
            <person name="Squina F.M."/>
            <person name="Sun H."/>
            <person name="Susca A."/>
            <person name="Todd R.B."/>
            <person name="Tsang A."/>
            <person name="Unkles S.E."/>
            <person name="van de Wiele N."/>
            <person name="van Rossen-Uffink D."/>
            <person name="Oliveira J.V."/>
            <person name="Vesth T.C."/>
            <person name="Visser J."/>
            <person name="Yu J.-H."/>
            <person name="Zhou M."/>
            <person name="Andersen M.R."/>
            <person name="Archer D.B."/>
            <person name="Baker S.E."/>
            <person name="Benoit I."/>
            <person name="Brakhage A.A."/>
            <person name="Braus G.H."/>
            <person name="Fischer R."/>
            <person name="Frisvad J.C."/>
            <person name="Goldman G.H."/>
            <person name="Houbraken J."/>
            <person name="Oakley B."/>
            <person name="Pocsi I."/>
            <person name="Scazzocchio C."/>
            <person name="Seiboth B."/>
            <person name="vanKuyk P.A."/>
            <person name="Wortman J."/>
            <person name="Dyer P.S."/>
            <person name="Grigoriev I.V."/>
        </authorList>
    </citation>
    <scope>NUCLEOTIDE SEQUENCE [LARGE SCALE GENOMIC DNA]</scope>
    <source>
        <strain evidence="3">CBS 593.65</strain>
    </source>
</reference>
<gene>
    <name evidence="2" type="ORF">ASPSYDRAFT_62835</name>
</gene>
<dbReference type="VEuPathDB" id="FungiDB:ASPSYDRAFT_62835"/>
<dbReference type="EMBL" id="KV878601">
    <property type="protein sequence ID" value="OJJ52530.1"/>
    <property type="molecule type" value="Genomic_DNA"/>
</dbReference>
<proteinExistence type="predicted"/>
<evidence type="ECO:0000256" key="1">
    <source>
        <dbReference type="SAM" id="SignalP"/>
    </source>
</evidence>
<dbReference type="Proteomes" id="UP000184356">
    <property type="component" value="Unassembled WGS sequence"/>
</dbReference>
<organism evidence="2 3">
    <name type="scientific">Aspergillus sydowii CBS 593.65</name>
    <dbReference type="NCBI Taxonomy" id="1036612"/>
    <lineage>
        <taxon>Eukaryota</taxon>
        <taxon>Fungi</taxon>
        <taxon>Dikarya</taxon>
        <taxon>Ascomycota</taxon>
        <taxon>Pezizomycotina</taxon>
        <taxon>Eurotiomycetes</taxon>
        <taxon>Eurotiomycetidae</taxon>
        <taxon>Eurotiales</taxon>
        <taxon>Aspergillaceae</taxon>
        <taxon>Aspergillus</taxon>
        <taxon>Aspergillus subgen. Nidulantes</taxon>
    </lineage>
</organism>
<keyword evidence="1" id="KW-0732">Signal</keyword>
<dbReference type="STRING" id="1036612.A0A1L9SZB2"/>
<dbReference type="CDD" id="cd19610">
    <property type="entry name" value="mannanase_GH134"/>
    <property type="match status" value="1"/>
</dbReference>
<accession>A0A1L9SZB2</accession>